<dbReference type="GO" id="GO:0004176">
    <property type="term" value="F:ATP-dependent peptidase activity"/>
    <property type="evidence" value="ECO:0007669"/>
    <property type="project" value="InterPro"/>
</dbReference>
<dbReference type="InterPro" id="IPR029045">
    <property type="entry name" value="ClpP/crotonase-like_dom_sf"/>
</dbReference>
<evidence type="ECO:0000256" key="1">
    <source>
        <dbReference type="ARBA" id="ARBA00007039"/>
    </source>
</evidence>
<evidence type="ECO:0000256" key="6">
    <source>
        <dbReference type="RuleBase" id="RU003567"/>
    </source>
</evidence>
<reference evidence="7" key="1">
    <citation type="journal article" date="2014" name="Genome Announc.">
        <title>Draft Genome Sequences of Three Alkaliphilic Bacillus Strains, Bacillus wakoensis JCM 9140T, Bacillus akibai JCM 9157T, and Bacillus hemicellulosilyticus JCM 9152T.</title>
        <authorList>
            <person name="Yuki M."/>
            <person name="Oshima K."/>
            <person name="Suda W."/>
            <person name="Oshida Y."/>
            <person name="Kitamura K."/>
            <person name="Iida T."/>
            <person name="Hattori M."/>
            <person name="Ohkuma M."/>
        </authorList>
    </citation>
    <scope>NUCLEOTIDE SEQUENCE [LARGE SCALE GENOMIC DNA]</scope>
    <source>
        <strain evidence="7">JCM 9140</strain>
    </source>
</reference>
<evidence type="ECO:0000256" key="5">
    <source>
        <dbReference type="ARBA" id="ARBA00022825"/>
    </source>
</evidence>
<name>W4Q4L4_9BACI</name>
<dbReference type="CDD" id="cd07016">
    <property type="entry name" value="S14_ClpP_1"/>
    <property type="match status" value="1"/>
</dbReference>
<keyword evidence="8" id="KW-1185">Reference proteome</keyword>
<evidence type="ECO:0000313" key="8">
    <source>
        <dbReference type="Proteomes" id="UP000018890"/>
    </source>
</evidence>
<dbReference type="Proteomes" id="UP000018890">
    <property type="component" value="Unassembled WGS sequence"/>
</dbReference>
<dbReference type="NCBIfam" id="NF045542">
    <property type="entry name" value="Clp_rel_HeadMat"/>
    <property type="match status" value="1"/>
</dbReference>
<dbReference type="OrthoDB" id="9806592at2"/>
<comment type="similarity">
    <text evidence="1 6">Belongs to the peptidase S14 family.</text>
</comment>
<sequence>MFWNFKNVKQEDGSNLIELRIEGEIIDDGDAWIYDWFGEPHASPSAFRNQLAEHKGKDITVWIDSPGGSVWAGAAIYNALKEHDGKVIAKIDSMAFSAASVIAMSADEIHMSPTSMMMIHNPLGGAWGEAKDLRKVADILDTVKETIVNAYVLKTGLDADAIWDLMSDETWMSANKAIKDGFADVMMYQDEPIQVTNLAPVNFNRKAITNSNKHTLDVIKKMQNKQVLDNLSLELDLL</sequence>
<evidence type="ECO:0000256" key="3">
    <source>
        <dbReference type="ARBA" id="ARBA00022670"/>
    </source>
</evidence>
<gene>
    <name evidence="7" type="ORF">JCM9140_3132</name>
</gene>
<organism evidence="7 8">
    <name type="scientific">Halalkalibacter wakoensis JCM 9140</name>
    <dbReference type="NCBI Taxonomy" id="1236970"/>
    <lineage>
        <taxon>Bacteria</taxon>
        <taxon>Bacillati</taxon>
        <taxon>Bacillota</taxon>
        <taxon>Bacilli</taxon>
        <taxon>Bacillales</taxon>
        <taxon>Bacillaceae</taxon>
        <taxon>Halalkalibacter</taxon>
    </lineage>
</organism>
<dbReference type="EMBL" id="BAUT01000037">
    <property type="protein sequence ID" value="GAE27021.1"/>
    <property type="molecule type" value="Genomic_DNA"/>
</dbReference>
<dbReference type="PANTHER" id="PTHR10381">
    <property type="entry name" value="ATP-DEPENDENT CLP PROTEASE PROTEOLYTIC SUBUNIT"/>
    <property type="match status" value="1"/>
</dbReference>
<dbReference type="SUPFAM" id="SSF52096">
    <property type="entry name" value="ClpP/crotonase"/>
    <property type="match status" value="1"/>
</dbReference>
<dbReference type="STRING" id="1236970.JCM9140_3132"/>
<keyword evidence="5" id="KW-0720">Serine protease</keyword>
<dbReference type="RefSeq" id="WP_034747567.1">
    <property type="nucleotide sequence ID" value="NZ_BAUT01000037.1"/>
</dbReference>
<keyword evidence="3 7" id="KW-0645">Protease</keyword>
<evidence type="ECO:0000256" key="4">
    <source>
        <dbReference type="ARBA" id="ARBA00022801"/>
    </source>
</evidence>
<dbReference type="InterPro" id="IPR023562">
    <property type="entry name" value="ClpP/TepA"/>
</dbReference>
<keyword evidence="4" id="KW-0378">Hydrolase</keyword>
<dbReference type="GO" id="GO:0009368">
    <property type="term" value="C:endopeptidase Clp complex"/>
    <property type="evidence" value="ECO:0007669"/>
    <property type="project" value="TreeGrafter"/>
</dbReference>
<dbReference type="Gene3D" id="3.90.226.10">
    <property type="entry name" value="2-enoyl-CoA Hydratase, Chain A, domain 1"/>
    <property type="match status" value="1"/>
</dbReference>
<dbReference type="AlphaFoldDB" id="W4Q4L4"/>
<dbReference type="PRINTS" id="PR00127">
    <property type="entry name" value="CLPPROTEASEP"/>
</dbReference>
<comment type="caution">
    <text evidence="7">The sequence shown here is derived from an EMBL/GenBank/DDBJ whole genome shotgun (WGS) entry which is preliminary data.</text>
</comment>
<dbReference type="GO" id="GO:0004252">
    <property type="term" value="F:serine-type endopeptidase activity"/>
    <property type="evidence" value="ECO:0007669"/>
    <property type="project" value="InterPro"/>
</dbReference>
<dbReference type="InterPro" id="IPR001907">
    <property type="entry name" value="ClpP"/>
</dbReference>
<accession>W4Q4L4</accession>
<evidence type="ECO:0000313" key="7">
    <source>
        <dbReference type="EMBL" id="GAE27021.1"/>
    </source>
</evidence>
<protein>
    <recommendedName>
        <fullName evidence="6">ATP-dependent Clp protease proteolytic subunit</fullName>
    </recommendedName>
</protein>
<dbReference type="GO" id="GO:0051117">
    <property type="term" value="F:ATPase binding"/>
    <property type="evidence" value="ECO:0007669"/>
    <property type="project" value="TreeGrafter"/>
</dbReference>
<keyword evidence="2" id="KW-0963">Cytoplasm</keyword>
<evidence type="ECO:0000256" key="2">
    <source>
        <dbReference type="ARBA" id="ARBA00022490"/>
    </source>
</evidence>
<dbReference type="GO" id="GO:0006515">
    <property type="term" value="P:protein quality control for misfolded or incompletely synthesized proteins"/>
    <property type="evidence" value="ECO:0007669"/>
    <property type="project" value="TreeGrafter"/>
</dbReference>
<proteinExistence type="inferred from homology"/>
<dbReference type="Pfam" id="PF00574">
    <property type="entry name" value="CLP_protease"/>
    <property type="match status" value="1"/>
</dbReference>
<dbReference type="PANTHER" id="PTHR10381:SF70">
    <property type="entry name" value="ATP-DEPENDENT CLP PROTEASE PROTEOLYTIC SUBUNIT"/>
    <property type="match status" value="1"/>
</dbReference>